<keyword evidence="3" id="KW-1185">Reference proteome</keyword>
<dbReference type="EMBL" id="JAIWYP010000005">
    <property type="protein sequence ID" value="KAH3827586.1"/>
    <property type="molecule type" value="Genomic_DNA"/>
</dbReference>
<evidence type="ECO:0000313" key="3">
    <source>
        <dbReference type="Proteomes" id="UP000828390"/>
    </source>
</evidence>
<protein>
    <recommendedName>
        <fullName evidence="4">Sushi domain-containing protein</fullName>
    </recommendedName>
</protein>
<evidence type="ECO:0000313" key="2">
    <source>
        <dbReference type="EMBL" id="KAH3827586.1"/>
    </source>
</evidence>
<comment type="caution">
    <text evidence="2">The sequence shown here is derived from an EMBL/GenBank/DDBJ whole genome shotgun (WGS) entry which is preliminary data.</text>
</comment>
<name>A0A9D4JXF7_DREPO</name>
<keyword evidence="1" id="KW-1015">Disulfide bond</keyword>
<evidence type="ECO:0000256" key="1">
    <source>
        <dbReference type="ARBA" id="ARBA00023157"/>
    </source>
</evidence>
<organism evidence="2 3">
    <name type="scientific">Dreissena polymorpha</name>
    <name type="common">Zebra mussel</name>
    <name type="synonym">Mytilus polymorpha</name>
    <dbReference type="NCBI Taxonomy" id="45954"/>
    <lineage>
        <taxon>Eukaryota</taxon>
        <taxon>Metazoa</taxon>
        <taxon>Spiralia</taxon>
        <taxon>Lophotrochozoa</taxon>
        <taxon>Mollusca</taxon>
        <taxon>Bivalvia</taxon>
        <taxon>Autobranchia</taxon>
        <taxon>Heteroconchia</taxon>
        <taxon>Euheterodonta</taxon>
        <taxon>Imparidentia</taxon>
        <taxon>Neoheterodontei</taxon>
        <taxon>Myida</taxon>
        <taxon>Dreissenoidea</taxon>
        <taxon>Dreissenidae</taxon>
        <taxon>Dreissena</taxon>
    </lineage>
</organism>
<accession>A0A9D4JXF7</accession>
<proteinExistence type="predicted"/>
<sequence length="91" mass="10005">MYYFGYILFGLCVTRADSTNPGCRTTSLIANGYIANRFTHYGYTARVVCDPGYRPNRTLTDGGVRCLPNGELEAVQCEPFAAATDILNRAV</sequence>
<reference evidence="2" key="1">
    <citation type="journal article" date="2019" name="bioRxiv">
        <title>The Genome of the Zebra Mussel, Dreissena polymorpha: A Resource for Invasive Species Research.</title>
        <authorList>
            <person name="McCartney M.A."/>
            <person name="Auch B."/>
            <person name="Kono T."/>
            <person name="Mallez S."/>
            <person name="Zhang Y."/>
            <person name="Obille A."/>
            <person name="Becker A."/>
            <person name="Abrahante J.E."/>
            <person name="Garbe J."/>
            <person name="Badalamenti J.P."/>
            <person name="Herman A."/>
            <person name="Mangelson H."/>
            <person name="Liachko I."/>
            <person name="Sullivan S."/>
            <person name="Sone E.D."/>
            <person name="Koren S."/>
            <person name="Silverstein K.A.T."/>
            <person name="Beckman K.B."/>
            <person name="Gohl D.M."/>
        </authorList>
    </citation>
    <scope>NUCLEOTIDE SEQUENCE</scope>
    <source>
        <strain evidence="2">Duluth1</strain>
        <tissue evidence="2">Whole animal</tissue>
    </source>
</reference>
<dbReference type="InterPro" id="IPR035976">
    <property type="entry name" value="Sushi/SCR/CCP_sf"/>
</dbReference>
<dbReference type="SUPFAM" id="SSF57535">
    <property type="entry name" value="Complement control module/SCR domain"/>
    <property type="match status" value="1"/>
</dbReference>
<evidence type="ECO:0008006" key="4">
    <source>
        <dbReference type="Google" id="ProtNLM"/>
    </source>
</evidence>
<dbReference type="Proteomes" id="UP000828390">
    <property type="component" value="Unassembled WGS sequence"/>
</dbReference>
<dbReference type="AlphaFoldDB" id="A0A9D4JXF7"/>
<gene>
    <name evidence="2" type="ORF">DPMN_129523</name>
</gene>
<dbReference type="Gene3D" id="2.10.70.10">
    <property type="entry name" value="Complement Module, domain 1"/>
    <property type="match status" value="1"/>
</dbReference>
<reference evidence="2" key="2">
    <citation type="submission" date="2020-11" db="EMBL/GenBank/DDBJ databases">
        <authorList>
            <person name="McCartney M.A."/>
            <person name="Auch B."/>
            <person name="Kono T."/>
            <person name="Mallez S."/>
            <person name="Becker A."/>
            <person name="Gohl D.M."/>
            <person name="Silverstein K.A.T."/>
            <person name="Koren S."/>
            <person name="Bechman K.B."/>
            <person name="Herman A."/>
            <person name="Abrahante J.E."/>
            <person name="Garbe J."/>
        </authorList>
    </citation>
    <scope>NUCLEOTIDE SEQUENCE</scope>
    <source>
        <strain evidence="2">Duluth1</strain>
        <tissue evidence="2">Whole animal</tissue>
    </source>
</reference>